<dbReference type="InterPro" id="IPR052546">
    <property type="entry name" value="Transposase_8_domain"/>
</dbReference>
<evidence type="ECO:0000256" key="2">
    <source>
        <dbReference type="SAM" id="Coils"/>
    </source>
</evidence>
<dbReference type="AlphaFoldDB" id="A0A9Q6LQ28"/>
<dbReference type="RefSeq" id="WP_155047336.1">
    <property type="nucleotide sequence ID" value="NZ_CP038897.1"/>
</dbReference>
<evidence type="ECO:0000256" key="1">
    <source>
        <dbReference type="ARBA" id="ARBA00009964"/>
    </source>
</evidence>
<reference evidence="3 4" key="1">
    <citation type="submission" date="2019-04" db="EMBL/GenBank/DDBJ databases">
        <title>Complete genome sequencing of Piscirickettsia salmonis strain Psal-009.</title>
        <authorList>
            <person name="Schober I."/>
            <person name="Bunk B."/>
            <person name="Sproer C."/>
            <person name="Carril G.P."/>
            <person name="Riedel T."/>
            <person name="Flores-Herrera P.A."/>
            <person name="Nourdin-Galindo G."/>
            <person name="Marshall S.H."/>
            <person name="Overmann J."/>
        </authorList>
    </citation>
    <scope>NUCLEOTIDE SEQUENCE [LARGE SCALE GENOMIC DNA]</scope>
    <source>
        <strain evidence="3 4">Psal-009</strain>
        <plasmid evidence="3 4">unnamed4</plasmid>
    </source>
</reference>
<dbReference type="Pfam" id="PF01527">
    <property type="entry name" value="HTH_Tnp_1"/>
    <property type="match status" value="1"/>
</dbReference>
<geneLocation type="plasmid" evidence="3 4">
    <name>unnamed4</name>
</geneLocation>
<keyword evidence="4" id="KW-1185">Reference proteome</keyword>
<keyword evidence="2" id="KW-0175">Coiled coil</keyword>
<sequence>MKKSKLSESKIVELLKRVEAGADIETTARDYGISTSTYYILKERYGAMDISQLKRLKQLEKENQQLKRMYADSQIEIEALKDALRHLKCNTTLY</sequence>
<gene>
    <name evidence="3" type="ORF">Psal009_03808</name>
</gene>
<dbReference type="EMBL" id="CP038912">
    <property type="protein sequence ID" value="QGO07849.1"/>
    <property type="molecule type" value="Genomic_DNA"/>
</dbReference>
<keyword evidence="3" id="KW-0614">Plasmid</keyword>
<comment type="similarity">
    <text evidence="1">Belongs to the transposase 8 family.</text>
</comment>
<dbReference type="GO" id="GO:0006313">
    <property type="term" value="P:DNA transposition"/>
    <property type="evidence" value="ECO:0007669"/>
    <property type="project" value="InterPro"/>
</dbReference>
<accession>A0A9Q6LQ28</accession>
<dbReference type="SUPFAM" id="SSF46689">
    <property type="entry name" value="Homeodomain-like"/>
    <property type="match status" value="1"/>
</dbReference>
<dbReference type="GO" id="GO:0003677">
    <property type="term" value="F:DNA binding"/>
    <property type="evidence" value="ECO:0007669"/>
    <property type="project" value="InterPro"/>
</dbReference>
<name>A0A9Q6LQ28_PISSA</name>
<protein>
    <submittedName>
        <fullName evidence="3">Transposase</fullName>
    </submittedName>
</protein>
<dbReference type="InterPro" id="IPR002514">
    <property type="entry name" value="Transposase_8"/>
</dbReference>
<dbReference type="PANTHER" id="PTHR33609:SF1">
    <property type="entry name" value="TRANSPOSASE"/>
    <property type="match status" value="1"/>
</dbReference>
<evidence type="ECO:0000313" key="3">
    <source>
        <dbReference type="EMBL" id="QGO07849.1"/>
    </source>
</evidence>
<organism evidence="3 4">
    <name type="scientific">Piscirickettsia salmonis</name>
    <dbReference type="NCBI Taxonomy" id="1238"/>
    <lineage>
        <taxon>Bacteria</taxon>
        <taxon>Pseudomonadati</taxon>
        <taxon>Pseudomonadota</taxon>
        <taxon>Gammaproteobacteria</taxon>
        <taxon>Thiotrichales</taxon>
        <taxon>Piscirickettsiaceae</taxon>
        <taxon>Piscirickettsia</taxon>
    </lineage>
</organism>
<dbReference type="InterPro" id="IPR009057">
    <property type="entry name" value="Homeodomain-like_sf"/>
</dbReference>
<dbReference type="Proteomes" id="UP000422232">
    <property type="component" value="Plasmid unnamed4"/>
</dbReference>
<proteinExistence type="inferred from homology"/>
<evidence type="ECO:0000313" key="4">
    <source>
        <dbReference type="Proteomes" id="UP000422232"/>
    </source>
</evidence>
<feature type="coiled-coil region" evidence="2">
    <location>
        <begin position="56"/>
        <end position="90"/>
    </location>
</feature>
<dbReference type="GO" id="GO:0004803">
    <property type="term" value="F:transposase activity"/>
    <property type="evidence" value="ECO:0007669"/>
    <property type="project" value="InterPro"/>
</dbReference>
<dbReference type="PANTHER" id="PTHR33609">
    <property type="entry name" value="LOW CALCIUM RESPONSE LOCUS PROTEIN S"/>
    <property type="match status" value="1"/>
</dbReference>